<comment type="caution">
    <text evidence="4">The sequence shown here is derived from an EMBL/GenBank/DDBJ whole genome shotgun (WGS) entry which is preliminary data.</text>
</comment>
<keyword evidence="3" id="KW-0998">Cell outer membrane</keyword>
<comment type="subcellular location">
    <subcellularLocation>
        <location evidence="1">Cell outer membrane</location>
    </subcellularLocation>
</comment>
<dbReference type="EMBL" id="BARW01001938">
    <property type="protein sequence ID" value="GAI65632.1"/>
    <property type="molecule type" value="Genomic_DNA"/>
</dbReference>
<organism evidence="4">
    <name type="scientific">marine sediment metagenome</name>
    <dbReference type="NCBI Taxonomy" id="412755"/>
    <lineage>
        <taxon>unclassified sequences</taxon>
        <taxon>metagenomes</taxon>
        <taxon>ecological metagenomes</taxon>
    </lineage>
</organism>
<evidence type="ECO:0000256" key="3">
    <source>
        <dbReference type="ARBA" id="ARBA00023237"/>
    </source>
</evidence>
<keyword evidence="2" id="KW-0472">Membrane</keyword>
<evidence type="ECO:0000256" key="1">
    <source>
        <dbReference type="ARBA" id="ARBA00004442"/>
    </source>
</evidence>
<evidence type="ECO:0000256" key="2">
    <source>
        <dbReference type="ARBA" id="ARBA00023136"/>
    </source>
</evidence>
<accession>X1QAY2</accession>
<sequence length="73" mass="8451">MAANLYYMDYNNQLVTTGEINYVGMPIMTNVPESYRAGIEIEVNINPVSNIQWSLNTTLSRNKIKDFYEKIEL</sequence>
<gene>
    <name evidence="4" type="ORF">S12H4_05752</name>
</gene>
<dbReference type="SUPFAM" id="SSF56935">
    <property type="entry name" value="Porins"/>
    <property type="match status" value="1"/>
</dbReference>
<dbReference type="InterPro" id="IPR036942">
    <property type="entry name" value="Beta-barrel_TonB_sf"/>
</dbReference>
<protein>
    <submittedName>
        <fullName evidence="4">Uncharacterized protein</fullName>
    </submittedName>
</protein>
<feature type="non-terminal residue" evidence="4">
    <location>
        <position position="73"/>
    </location>
</feature>
<evidence type="ECO:0000313" key="4">
    <source>
        <dbReference type="EMBL" id="GAI65632.1"/>
    </source>
</evidence>
<dbReference type="AlphaFoldDB" id="X1QAY2"/>
<dbReference type="Gene3D" id="2.40.170.20">
    <property type="entry name" value="TonB-dependent receptor, beta-barrel domain"/>
    <property type="match status" value="1"/>
</dbReference>
<reference evidence="4" key="1">
    <citation type="journal article" date="2014" name="Front. Microbiol.">
        <title>High frequency of phylogenetically diverse reductive dehalogenase-homologous genes in deep subseafloor sedimentary metagenomes.</title>
        <authorList>
            <person name="Kawai M."/>
            <person name="Futagami T."/>
            <person name="Toyoda A."/>
            <person name="Takaki Y."/>
            <person name="Nishi S."/>
            <person name="Hori S."/>
            <person name="Arai W."/>
            <person name="Tsubouchi T."/>
            <person name="Morono Y."/>
            <person name="Uchiyama I."/>
            <person name="Ito T."/>
            <person name="Fujiyama A."/>
            <person name="Inagaki F."/>
            <person name="Takami H."/>
        </authorList>
    </citation>
    <scope>NUCLEOTIDE SEQUENCE</scope>
    <source>
        <strain evidence="4">Expedition CK06-06</strain>
    </source>
</reference>
<name>X1QAY2_9ZZZZ</name>
<proteinExistence type="predicted"/>
<dbReference type="GO" id="GO:0009279">
    <property type="term" value="C:cell outer membrane"/>
    <property type="evidence" value="ECO:0007669"/>
    <property type="project" value="UniProtKB-SubCell"/>
</dbReference>